<feature type="domain" description="Guanylate kinase-like" evidence="2">
    <location>
        <begin position="1"/>
        <end position="89"/>
    </location>
</feature>
<dbReference type="PANTHER" id="PTHR23122">
    <property type="entry name" value="MEMBRANE-ASSOCIATED GUANYLATE KINASE MAGUK"/>
    <property type="match status" value="1"/>
</dbReference>
<sequence length="119" mass="13800">CVLDCAPQALNYLYNGEFMPFVVVIAPPELDELRQINLLRSNRRSEEQIKATIEENKKLLSSDYARMFHLIITNRNADVTFKRLMDALNDLKNEIQWVPESGFVEFICDSTHLITLLRA</sequence>
<accession>A0A915C4V8</accession>
<organism evidence="3 4">
    <name type="scientific">Parascaris univalens</name>
    <name type="common">Nematode worm</name>
    <dbReference type="NCBI Taxonomy" id="6257"/>
    <lineage>
        <taxon>Eukaryota</taxon>
        <taxon>Metazoa</taxon>
        <taxon>Ecdysozoa</taxon>
        <taxon>Nematoda</taxon>
        <taxon>Chromadorea</taxon>
        <taxon>Rhabditida</taxon>
        <taxon>Spirurina</taxon>
        <taxon>Ascaridomorpha</taxon>
        <taxon>Ascaridoidea</taxon>
        <taxon>Ascarididae</taxon>
        <taxon>Parascaris</taxon>
    </lineage>
</organism>
<dbReference type="Pfam" id="PF00625">
    <property type="entry name" value="Guanylate_kin"/>
    <property type="match status" value="1"/>
</dbReference>
<dbReference type="AlphaFoldDB" id="A0A915C4V8"/>
<protein>
    <submittedName>
        <fullName evidence="4">VOC domain-containing protein</fullName>
    </submittedName>
</protein>
<evidence type="ECO:0000259" key="2">
    <source>
        <dbReference type="PROSITE" id="PS50052"/>
    </source>
</evidence>
<evidence type="ECO:0000256" key="1">
    <source>
        <dbReference type="SAM" id="Coils"/>
    </source>
</evidence>
<evidence type="ECO:0000313" key="4">
    <source>
        <dbReference type="WBParaSite" id="PgR084X_g001_t01"/>
    </source>
</evidence>
<dbReference type="Gene3D" id="3.40.50.300">
    <property type="entry name" value="P-loop containing nucleotide triphosphate hydrolases"/>
    <property type="match status" value="1"/>
</dbReference>
<proteinExistence type="predicted"/>
<dbReference type="PROSITE" id="PS50052">
    <property type="entry name" value="GUANYLATE_KINASE_2"/>
    <property type="match status" value="1"/>
</dbReference>
<keyword evidence="3" id="KW-1185">Reference proteome</keyword>
<dbReference type="WBParaSite" id="PgR084X_g001_t01">
    <property type="protein sequence ID" value="PgR084X_g001_t01"/>
    <property type="gene ID" value="PgR084X_g001"/>
</dbReference>
<dbReference type="InterPro" id="IPR008144">
    <property type="entry name" value="Guanylate_kin-like_dom"/>
</dbReference>
<keyword evidence="1" id="KW-0175">Coiled coil</keyword>
<dbReference type="InterPro" id="IPR008145">
    <property type="entry name" value="GK/Ca_channel_bsu"/>
</dbReference>
<feature type="coiled-coil region" evidence="1">
    <location>
        <begin position="42"/>
        <end position="94"/>
    </location>
</feature>
<dbReference type="InterPro" id="IPR027417">
    <property type="entry name" value="P-loop_NTPase"/>
</dbReference>
<evidence type="ECO:0000313" key="3">
    <source>
        <dbReference type="Proteomes" id="UP000887569"/>
    </source>
</evidence>
<dbReference type="Proteomes" id="UP000887569">
    <property type="component" value="Unplaced"/>
</dbReference>
<reference evidence="4" key="1">
    <citation type="submission" date="2022-11" db="UniProtKB">
        <authorList>
            <consortium name="WormBaseParasite"/>
        </authorList>
    </citation>
    <scope>IDENTIFICATION</scope>
</reference>
<dbReference type="InterPro" id="IPR050716">
    <property type="entry name" value="MAGUK"/>
</dbReference>
<dbReference type="SUPFAM" id="SSF52540">
    <property type="entry name" value="P-loop containing nucleoside triphosphate hydrolases"/>
    <property type="match status" value="1"/>
</dbReference>
<name>A0A915C4V8_PARUN</name>